<dbReference type="EMBL" id="CM037021">
    <property type="protein sequence ID" value="KAH7668638.1"/>
    <property type="molecule type" value="Genomic_DNA"/>
</dbReference>
<organism evidence="1 2">
    <name type="scientific">Dioscorea alata</name>
    <name type="common">Purple yam</name>
    <dbReference type="NCBI Taxonomy" id="55571"/>
    <lineage>
        <taxon>Eukaryota</taxon>
        <taxon>Viridiplantae</taxon>
        <taxon>Streptophyta</taxon>
        <taxon>Embryophyta</taxon>
        <taxon>Tracheophyta</taxon>
        <taxon>Spermatophyta</taxon>
        <taxon>Magnoliopsida</taxon>
        <taxon>Liliopsida</taxon>
        <taxon>Dioscoreales</taxon>
        <taxon>Dioscoreaceae</taxon>
        <taxon>Dioscorea</taxon>
    </lineage>
</organism>
<evidence type="ECO:0000313" key="1">
    <source>
        <dbReference type="EMBL" id="KAH7668638.1"/>
    </source>
</evidence>
<dbReference type="Proteomes" id="UP000827976">
    <property type="component" value="Chromosome 11"/>
</dbReference>
<accession>A0ACB7V4Y7</accession>
<name>A0ACB7V4Y7_DIOAL</name>
<comment type="caution">
    <text evidence="1">The sequence shown here is derived from an EMBL/GenBank/DDBJ whole genome shotgun (WGS) entry which is preliminary data.</text>
</comment>
<proteinExistence type="predicted"/>
<sequence>MSESYTSSMSQKYCVDESSHPEFDRQVWCNAIGGMETTCTHMYGLWTMPHGKNLISPPISIGEDSYSSACSPLVEAPHSSTKVDNLQEKIVTVKNKLQSLEDS</sequence>
<keyword evidence="2" id="KW-1185">Reference proteome</keyword>
<reference evidence="2" key="1">
    <citation type="journal article" date="2022" name="Nat. Commun.">
        <title>Chromosome evolution and the genetic basis of agronomically important traits in greater yam.</title>
        <authorList>
            <person name="Bredeson J.V."/>
            <person name="Lyons J.B."/>
            <person name="Oniyinde I.O."/>
            <person name="Okereke N.R."/>
            <person name="Kolade O."/>
            <person name="Nnabue I."/>
            <person name="Nwadili C.O."/>
            <person name="Hribova E."/>
            <person name="Parker M."/>
            <person name="Nwogha J."/>
            <person name="Shu S."/>
            <person name="Carlson J."/>
            <person name="Kariba R."/>
            <person name="Muthemba S."/>
            <person name="Knop K."/>
            <person name="Barton G.J."/>
            <person name="Sherwood A.V."/>
            <person name="Lopez-Montes A."/>
            <person name="Asiedu R."/>
            <person name="Jamnadass R."/>
            <person name="Muchugi A."/>
            <person name="Goodstein D."/>
            <person name="Egesi C.N."/>
            <person name="Featherston J."/>
            <person name="Asfaw A."/>
            <person name="Simpson G.G."/>
            <person name="Dolezel J."/>
            <person name="Hendre P.S."/>
            <person name="Van Deynze A."/>
            <person name="Kumar P.L."/>
            <person name="Obidiegwu J.E."/>
            <person name="Bhattacharjee R."/>
            <person name="Rokhsar D.S."/>
        </authorList>
    </citation>
    <scope>NUCLEOTIDE SEQUENCE [LARGE SCALE GENOMIC DNA]</scope>
    <source>
        <strain evidence="2">cv. TDa95/00328</strain>
    </source>
</reference>
<gene>
    <name evidence="1" type="ORF">IHE45_11G023600</name>
</gene>
<evidence type="ECO:0000313" key="2">
    <source>
        <dbReference type="Proteomes" id="UP000827976"/>
    </source>
</evidence>
<protein>
    <submittedName>
        <fullName evidence="1">Uncharacterized protein</fullName>
    </submittedName>
</protein>